<dbReference type="PANTHER" id="PTHR30329:SF21">
    <property type="entry name" value="LIPOPROTEIN YIAD-RELATED"/>
    <property type="match status" value="1"/>
</dbReference>
<dbReference type="InterPro" id="IPR006665">
    <property type="entry name" value="OmpA-like"/>
</dbReference>
<keyword evidence="4" id="KW-0812">Transmembrane</keyword>
<dbReference type="GO" id="GO:0005886">
    <property type="term" value="C:plasma membrane"/>
    <property type="evidence" value="ECO:0007669"/>
    <property type="project" value="UniProtKB-SubCell"/>
</dbReference>
<dbReference type="InterPro" id="IPR036737">
    <property type="entry name" value="OmpA-like_sf"/>
</dbReference>
<evidence type="ECO:0000313" key="11">
    <source>
        <dbReference type="Proteomes" id="UP000050961"/>
    </source>
</evidence>
<dbReference type="STRING" id="1423806.FD15_GL000389"/>
<feature type="region of interest" description="Disordered" evidence="8">
    <location>
        <begin position="72"/>
        <end position="92"/>
    </location>
</feature>
<dbReference type="PATRIC" id="fig|1423806.3.peg.397"/>
<evidence type="ECO:0000256" key="8">
    <source>
        <dbReference type="SAM" id="MobiDB-lite"/>
    </source>
</evidence>
<evidence type="ECO:0000256" key="7">
    <source>
        <dbReference type="PROSITE-ProRule" id="PRU00473"/>
    </source>
</evidence>
<dbReference type="Pfam" id="PF00691">
    <property type="entry name" value="OmpA"/>
    <property type="match status" value="1"/>
</dbReference>
<keyword evidence="5" id="KW-1133">Transmembrane helix</keyword>
<keyword evidence="11" id="KW-1185">Reference proteome</keyword>
<evidence type="ECO:0000313" key="10">
    <source>
        <dbReference type="EMBL" id="KRN06830.1"/>
    </source>
</evidence>
<comment type="caution">
    <text evidence="10">The sequence shown here is derived from an EMBL/GenBank/DDBJ whole genome shotgun (WGS) entry which is preliminary data.</text>
</comment>
<gene>
    <name evidence="10" type="ORF">FD15_GL000389</name>
</gene>
<dbReference type="EMBL" id="AYZF01000008">
    <property type="protein sequence ID" value="KRN06830.1"/>
    <property type="molecule type" value="Genomic_DNA"/>
</dbReference>
<keyword evidence="6 7" id="KW-0472">Membrane</keyword>
<comment type="subcellular location">
    <subcellularLocation>
        <location evidence="1">Cell membrane</location>
        <topology evidence="1">Single-pass membrane protein</topology>
    </subcellularLocation>
</comment>
<comment type="similarity">
    <text evidence="2">Belongs to the MotB family.</text>
</comment>
<accession>A0A023CWS1</accession>
<organism evidence="10 11">
    <name type="scientific">Liquorilactobacillus sucicola DSM 21376 = JCM 15457</name>
    <dbReference type="NCBI Taxonomy" id="1423806"/>
    <lineage>
        <taxon>Bacteria</taxon>
        <taxon>Bacillati</taxon>
        <taxon>Bacillota</taxon>
        <taxon>Bacilli</taxon>
        <taxon>Lactobacillales</taxon>
        <taxon>Lactobacillaceae</taxon>
        <taxon>Liquorilactobacillus</taxon>
    </lineage>
</organism>
<evidence type="ECO:0000256" key="6">
    <source>
        <dbReference type="ARBA" id="ARBA00023136"/>
    </source>
</evidence>
<evidence type="ECO:0000256" key="3">
    <source>
        <dbReference type="ARBA" id="ARBA00022475"/>
    </source>
</evidence>
<dbReference type="Gene3D" id="3.30.1330.60">
    <property type="entry name" value="OmpA-like domain"/>
    <property type="match status" value="1"/>
</dbReference>
<evidence type="ECO:0000256" key="4">
    <source>
        <dbReference type="ARBA" id="ARBA00022692"/>
    </source>
</evidence>
<evidence type="ECO:0000256" key="1">
    <source>
        <dbReference type="ARBA" id="ARBA00004162"/>
    </source>
</evidence>
<sequence>MKKKKKEEEVDEGWLLPYSDMLTLLLALFIVLFAMAKVDDKKFQQIKTEFNSILSTRSGPGSDSIIGTKAVVKQESGKNSSSEAHALAQEAQARKQLETKQLENVKQQLQTDFAQANLQNDVTVSLQSDGIHITMNSNALFDSGSADLTPEVQRSLEGMSPHLQVLSNNPVIIAGYTDNVPIRKNGRFASNWNLSAERAISVMNFFVAKKVFAEDNVSIQAYGENKPKASNDNPEGRAQNRRVEVIIQRLNN</sequence>
<dbReference type="InterPro" id="IPR025713">
    <property type="entry name" value="MotB-like_N_dom"/>
</dbReference>
<dbReference type="eggNOG" id="COG1360">
    <property type="taxonomic scope" value="Bacteria"/>
</dbReference>
<dbReference type="AlphaFoldDB" id="A0A023CWS1"/>
<dbReference type="Proteomes" id="UP000050961">
    <property type="component" value="Unassembled WGS sequence"/>
</dbReference>
<proteinExistence type="inferred from homology"/>
<dbReference type="SUPFAM" id="SSF103088">
    <property type="entry name" value="OmpA-like"/>
    <property type="match status" value="1"/>
</dbReference>
<dbReference type="RefSeq" id="WP_034988377.1">
    <property type="nucleotide sequence ID" value="NZ_AYZF01000008.1"/>
</dbReference>
<dbReference type="InterPro" id="IPR050330">
    <property type="entry name" value="Bact_OuterMem_StrucFunc"/>
</dbReference>
<dbReference type="PROSITE" id="PS51123">
    <property type="entry name" value="OMPA_2"/>
    <property type="match status" value="1"/>
</dbReference>
<dbReference type="Pfam" id="PF13677">
    <property type="entry name" value="MotB_plug"/>
    <property type="match status" value="1"/>
</dbReference>
<dbReference type="CDD" id="cd07185">
    <property type="entry name" value="OmpA_C-like"/>
    <property type="match status" value="1"/>
</dbReference>
<evidence type="ECO:0000259" key="9">
    <source>
        <dbReference type="PROSITE" id="PS51123"/>
    </source>
</evidence>
<reference evidence="10 11" key="1">
    <citation type="journal article" date="2015" name="Genome Announc.">
        <title>Expanding the biotechnology potential of lactobacilli through comparative genomics of 213 strains and associated genera.</title>
        <authorList>
            <person name="Sun Z."/>
            <person name="Harris H.M."/>
            <person name="McCann A."/>
            <person name="Guo C."/>
            <person name="Argimon S."/>
            <person name="Zhang W."/>
            <person name="Yang X."/>
            <person name="Jeffery I.B."/>
            <person name="Cooney J.C."/>
            <person name="Kagawa T.F."/>
            <person name="Liu W."/>
            <person name="Song Y."/>
            <person name="Salvetti E."/>
            <person name="Wrobel A."/>
            <person name="Rasinkangas P."/>
            <person name="Parkhill J."/>
            <person name="Rea M.C."/>
            <person name="O'Sullivan O."/>
            <person name="Ritari J."/>
            <person name="Douillard F.P."/>
            <person name="Paul Ross R."/>
            <person name="Yang R."/>
            <person name="Briner A.E."/>
            <person name="Felis G.E."/>
            <person name="de Vos W.M."/>
            <person name="Barrangou R."/>
            <person name="Klaenhammer T.R."/>
            <person name="Caufield P.W."/>
            <person name="Cui Y."/>
            <person name="Zhang H."/>
            <person name="O'Toole P.W."/>
        </authorList>
    </citation>
    <scope>NUCLEOTIDE SEQUENCE [LARGE SCALE GENOMIC DNA]</scope>
    <source>
        <strain evidence="10 11">DSM 21376</strain>
    </source>
</reference>
<dbReference type="PANTHER" id="PTHR30329">
    <property type="entry name" value="STATOR ELEMENT OF FLAGELLAR MOTOR COMPLEX"/>
    <property type="match status" value="1"/>
</dbReference>
<evidence type="ECO:0000256" key="5">
    <source>
        <dbReference type="ARBA" id="ARBA00022989"/>
    </source>
</evidence>
<feature type="domain" description="OmpA-like" evidence="9">
    <location>
        <begin position="128"/>
        <end position="251"/>
    </location>
</feature>
<evidence type="ECO:0000256" key="2">
    <source>
        <dbReference type="ARBA" id="ARBA00008914"/>
    </source>
</evidence>
<dbReference type="OrthoDB" id="9815217at2"/>
<name>A0A023CWS1_9LACO</name>
<protein>
    <submittedName>
        <fullName evidence="10">Chemotaxis MotB protein</fullName>
    </submittedName>
</protein>
<keyword evidence="3" id="KW-1003">Cell membrane</keyword>